<protein>
    <recommendedName>
        <fullName evidence="2">SET domain-containing protein</fullName>
    </recommendedName>
</protein>
<dbReference type="CDD" id="cd10527">
    <property type="entry name" value="SET_LSMT"/>
    <property type="match status" value="1"/>
</dbReference>
<name>A0ABP0NZ33_9DINO</name>
<dbReference type="Pfam" id="PF00856">
    <property type="entry name" value="SET"/>
    <property type="match status" value="1"/>
</dbReference>
<gene>
    <name evidence="3" type="ORF">CCMP2556_LOCUS33703</name>
</gene>
<dbReference type="SUPFAM" id="SSF55315">
    <property type="entry name" value="L30e-like"/>
    <property type="match status" value="1"/>
</dbReference>
<dbReference type="EMBL" id="CAXAMN010022350">
    <property type="protein sequence ID" value="CAK9068613.1"/>
    <property type="molecule type" value="Genomic_DNA"/>
</dbReference>
<feature type="domain" description="SET" evidence="2">
    <location>
        <begin position="624"/>
        <end position="826"/>
    </location>
</feature>
<dbReference type="InterPro" id="IPR001214">
    <property type="entry name" value="SET_dom"/>
</dbReference>
<evidence type="ECO:0000313" key="3">
    <source>
        <dbReference type="EMBL" id="CAK9068613.1"/>
    </source>
</evidence>
<dbReference type="Proteomes" id="UP001642484">
    <property type="component" value="Unassembled WGS sequence"/>
</dbReference>
<dbReference type="PROSITE" id="PS50280">
    <property type="entry name" value="SET"/>
    <property type="match status" value="1"/>
</dbReference>
<dbReference type="InterPro" id="IPR004038">
    <property type="entry name" value="Ribosomal_eL8/eL30/eS12/Gad45"/>
</dbReference>
<dbReference type="InterPro" id="IPR029064">
    <property type="entry name" value="Ribosomal_eL30-like_sf"/>
</dbReference>
<feature type="compositionally biased region" description="Basic and acidic residues" evidence="1">
    <location>
        <begin position="430"/>
        <end position="463"/>
    </location>
</feature>
<dbReference type="Gene3D" id="3.30.1330.30">
    <property type="match status" value="1"/>
</dbReference>
<keyword evidence="4" id="KW-1185">Reference proteome</keyword>
<dbReference type="Pfam" id="PF01248">
    <property type="entry name" value="Ribosomal_L7Ae"/>
    <property type="match status" value="1"/>
</dbReference>
<comment type="caution">
    <text evidence="3">The sequence shown here is derived from an EMBL/GenBank/DDBJ whole genome shotgun (WGS) entry which is preliminary data.</text>
</comment>
<evidence type="ECO:0000313" key="4">
    <source>
        <dbReference type="Proteomes" id="UP001642484"/>
    </source>
</evidence>
<feature type="compositionally biased region" description="Basic and acidic residues" evidence="1">
    <location>
        <begin position="48"/>
        <end position="60"/>
    </location>
</feature>
<dbReference type="InterPro" id="IPR046341">
    <property type="entry name" value="SET_dom_sf"/>
</dbReference>
<dbReference type="PANTHER" id="PTHR13284:SF4">
    <property type="entry name" value="C2H2-TYPE DOMAIN-CONTAINING PROTEIN"/>
    <property type="match status" value="1"/>
</dbReference>
<evidence type="ECO:0000259" key="2">
    <source>
        <dbReference type="PROSITE" id="PS50280"/>
    </source>
</evidence>
<feature type="region of interest" description="Disordered" evidence="1">
    <location>
        <begin position="47"/>
        <end position="93"/>
    </location>
</feature>
<sequence>MAESSVRDIKVGFSKSILEQSEMDLTNLRIGKQRVVSKKKRMSKLKKTILEDREYRDPERPTGVATAAAGPQRAAPRPVGLVTTPSEPEPFLPSWCQMGVEEVEKDEMEEMQEEEEAECSAEPPNEDVAELSEDVADVADAELEALSISEALERLKEVQGRGGASAAAKPKTDLEVRHYVHQELSDELDEKVKHVLSELVRFQERAKENPVKYAKLKRYCVGLREAKRAINRNKCKGLIVAPNLEVSTAEGGLDDTVEDLVELARENEVPVIFALSRNRIGKAMGKNIRLSIVALHSVDGVHQQFKELLKLADELRRRWVLRQMSHATSEYAEQALKRAEEKALRDAERRAEKERLEVAKAAEELQRAEERKKLKAEKAEMKARKVALQQEEAERRREEREAQAKEREVEKAREDQEIEAQRVKERLAEQERLRKEEEAAKEAERRRRAELRRAEEERQKRMAEAAAKVASTGPVKADESDAESSGSDLPLGFNSPPAERQGGFGLGGRGTFLEATSSEMVPDSPSAGAQPGAAEGLPHTIHDAVLGAASQVSNRFMLSWLQRGPSGVDRSDRARRTSGLERGPGAVGSAARSPRGGTPGWEGAHALATRRQFGRLDDQGARLDHLCVSSSALGGLGVFAQSHFRQGDVVCEVPGSALLAAELGAWRGRAWSAEARLAARLLEEKRKGGESFYEPYISLLPSQLPPSHPLLWPAAVSATELLAGSAHGLQVAEDLLHAGEQNLSLLRDAGFEEAEARWALVIIDSRAFTFQGESLALVPLLDLFNNRTDAQLWQCSFEPDGLPEDGALLVAERGIGAGEEIFHLYNANSSAMLWMAYGFLEGENLFETAGLTVDLRSYRDASPSLWAELKRCFRKDEGDEMQHHLLELPKDAELGGEMMPLARLLTGGSEPCANTTETGAKTPTREDLALELKARRLVISWLRQALEESRAAEEKLKVERGEEEPWRSARRLLQLERPVLQLELDVSERFCSEGSEALEGDFEAFAQRTWQRDSGWMGSSSRRVAAAHRAPRRNRRAWRFGAVGPGAAMVKAMDAVENGRVHVAEGQSNKEWLPQSGYGGTGGLKAHLAQRVPVLRDAAAFREVRRILREDYGGPRALLAELRTQGFVENSRLATGEGAPFNLFARLADGQMQQPGMEEEQAALKDYGQIFCICKNRPENDEKWQSEDAEWLGKASMAARHRFLTTKDLRWNFFNALTMGMTDDDDVVGGLSESIQLLGQLKAAAMTYASKMGTWSEKLGLFFHVYGHNSVNSLHLHLVDMNFLGPTFKKLDYKNCPLSAVLEVLQDELAMATRPPRAPEDVIDLNVAGELLSVSAATFAAAKGLRAPGRLRDAQGRLFLDLPVVLVREILDALRLHGLRGHVGPLKLRLVDEDRQAVADVLGLTLESPET</sequence>
<proteinExistence type="predicted"/>
<feature type="region of interest" description="Disordered" evidence="1">
    <location>
        <begin position="107"/>
        <end position="128"/>
    </location>
</feature>
<dbReference type="Gene3D" id="3.90.1410.10">
    <property type="entry name" value="set domain protein methyltransferase, domain 1"/>
    <property type="match status" value="1"/>
</dbReference>
<dbReference type="SUPFAM" id="SSF82199">
    <property type="entry name" value="SET domain"/>
    <property type="match status" value="1"/>
</dbReference>
<accession>A0ABP0NZ33</accession>
<feature type="region of interest" description="Disordered" evidence="1">
    <location>
        <begin position="564"/>
        <end position="603"/>
    </location>
</feature>
<reference evidence="3 4" key="1">
    <citation type="submission" date="2024-02" db="EMBL/GenBank/DDBJ databases">
        <authorList>
            <person name="Chen Y."/>
            <person name="Shah S."/>
            <person name="Dougan E. K."/>
            <person name="Thang M."/>
            <person name="Chan C."/>
        </authorList>
    </citation>
    <scope>NUCLEOTIDE SEQUENCE [LARGE SCALE GENOMIC DNA]</scope>
</reference>
<dbReference type="InterPro" id="IPR040051">
    <property type="entry name" value="SECISBP2"/>
</dbReference>
<dbReference type="PANTHER" id="PTHR13284">
    <property type="entry name" value="GH01354P"/>
    <property type="match status" value="1"/>
</dbReference>
<feature type="region of interest" description="Disordered" evidence="1">
    <location>
        <begin position="385"/>
        <end position="418"/>
    </location>
</feature>
<evidence type="ECO:0000256" key="1">
    <source>
        <dbReference type="SAM" id="MobiDB-lite"/>
    </source>
</evidence>
<feature type="region of interest" description="Disordered" evidence="1">
    <location>
        <begin position="430"/>
        <end position="501"/>
    </location>
</feature>
<feature type="compositionally biased region" description="Basic and acidic residues" evidence="1">
    <location>
        <begin position="392"/>
        <end position="418"/>
    </location>
</feature>
<feature type="compositionally biased region" description="Basic and acidic residues" evidence="1">
    <location>
        <begin position="569"/>
        <end position="579"/>
    </location>
</feature>
<organism evidence="3 4">
    <name type="scientific">Durusdinium trenchii</name>
    <dbReference type="NCBI Taxonomy" id="1381693"/>
    <lineage>
        <taxon>Eukaryota</taxon>
        <taxon>Sar</taxon>
        <taxon>Alveolata</taxon>
        <taxon>Dinophyceae</taxon>
        <taxon>Suessiales</taxon>
        <taxon>Symbiodiniaceae</taxon>
        <taxon>Durusdinium</taxon>
    </lineage>
</organism>
<feature type="compositionally biased region" description="Low complexity" evidence="1">
    <location>
        <begin position="63"/>
        <end position="80"/>
    </location>
</feature>